<feature type="compositionally biased region" description="Basic and acidic residues" evidence="1">
    <location>
        <begin position="70"/>
        <end position="86"/>
    </location>
</feature>
<feature type="compositionally biased region" description="Acidic residues" evidence="1">
    <location>
        <begin position="106"/>
        <end position="123"/>
    </location>
</feature>
<organism evidence="2 3">
    <name type="scientific">Halorussus gelatinilyticus</name>
    <dbReference type="NCBI Taxonomy" id="2937524"/>
    <lineage>
        <taxon>Archaea</taxon>
        <taxon>Methanobacteriati</taxon>
        <taxon>Methanobacteriota</taxon>
        <taxon>Stenosarchaea group</taxon>
        <taxon>Halobacteria</taxon>
        <taxon>Halobacteriales</taxon>
        <taxon>Haladaptataceae</taxon>
        <taxon>Halorussus</taxon>
    </lineage>
</organism>
<proteinExistence type="predicted"/>
<evidence type="ECO:0000256" key="1">
    <source>
        <dbReference type="SAM" id="MobiDB-lite"/>
    </source>
</evidence>
<gene>
    <name evidence="2" type="ORF">M0R88_09825</name>
</gene>
<dbReference type="GeneID" id="72190154"/>
<keyword evidence="3" id="KW-1185">Reference proteome</keyword>
<dbReference type="EMBL" id="CP096658">
    <property type="protein sequence ID" value="UPV98830.1"/>
    <property type="molecule type" value="Genomic_DNA"/>
</dbReference>
<accession>A0A8U0IDP9</accession>
<name>A0A8U0IDP9_9EURY</name>
<reference evidence="2" key="1">
    <citation type="submission" date="2022-04" db="EMBL/GenBank/DDBJ databases">
        <title>Diverse halophilic archaea isolated from saline environments.</title>
        <authorList>
            <person name="Cui H.-L."/>
        </authorList>
    </citation>
    <scope>NUCLEOTIDE SEQUENCE</scope>
    <source>
        <strain evidence="2">XZYJT40</strain>
    </source>
</reference>
<evidence type="ECO:0000313" key="3">
    <source>
        <dbReference type="Proteomes" id="UP000830434"/>
    </source>
</evidence>
<dbReference type="AlphaFoldDB" id="A0A8U0IDP9"/>
<dbReference type="KEGG" id="haxz:M0R88_09825"/>
<dbReference type="RefSeq" id="WP_248653336.1">
    <property type="nucleotide sequence ID" value="NZ_CP096658.1"/>
</dbReference>
<sequence length="123" mass="13551">MRHEHLVVTVEADTKARIDERLDGGESLEAWVADAIERKLDDEHTATDDDAAARFGDAAADTDPDDSDSDRDGSDRFDFDRDRADASDSGPADFVPRDDDSGADRDDGDDYDEGFEYVDDCSI</sequence>
<feature type="compositionally biased region" description="Basic and acidic residues" evidence="1">
    <location>
        <begin position="95"/>
        <end position="105"/>
    </location>
</feature>
<evidence type="ECO:0000313" key="2">
    <source>
        <dbReference type="EMBL" id="UPV98830.1"/>
    </source>
</evidence>
<protein>
    <submittedName>
        <fullName evidence="2">Uncharacterized protein</fullName>
    </submittedName>
</protein>
<feature type="compositionally biased region" description="Acidic residues" evidence="1">
    <location>
        <begin position="60"/>
        <end position="69"/>
    </location>
</feature>
<feature type="region of interest" description="Disordered" evidence="1">
    <location>
        <begin position="40"/>
        <end position="123"/>
    </location>
</feature>
<dbReference type="Proteomes" id="UP000830434">
    <property type="component" value="Chromosome"/>
</dbReference>